<comment type="caution">
    <text evidence="2">The sequence shown here is derived from an EMBL/GenBank/DDBJ whole genome shotgun (WGS) entry which is preliminary data.</text>
</comment>
<keyword evidence="3" id="KW-1185">Reference proteome</keyword>
<evidence type="ECO:0000256" key="1">
    <source>
        <dbReference type="SAM" id="MobiDB-lite"/>
    </source>
</evidence>
<organism evidence="2 3">
    <name type="scientific">Tolypocladium capitatum</name>
    <dbReference type="NCBI Taxonomy" id="45235"/>
    <lineage>
        <taxon>Eukaryota</taxon>
        <taxon>Fungi</taxon>
        <taxon>Dikarya</taxon>
        <taxon>Ascomycota</taxon>
        <taxon>Pezizomycotina</taxon>
        <taxon>Sordariomycetes</taxon>
        <taxon>Hypocreomycetidae</taxon>
        <taxon>Hypocreales</taxon>
        <taxon>Ophiocordycipitaceae</taxon>
        <taxon>Tolypocladium</taxon>
    </lineage>
</organism>
<evidence type="ECO:0000313" key="3">
    <source>
        <dbReference type="Proteomes" id="UP000236621"/>
    </source>
</evidence>
<protein>
    <submittedName>
        <fullName evidence="2">Uncharacterized protein</fullName>
    </submittedName>
</protein>
<gene>
    <name evidence="2" type="ORF">TCAP_01002</name>
</gene>
<feature type="region of interest" description="Disordered" evidence="1">
    <location>
        <begin position="1"/>
        <end position="21"/>
    </location>
</feature>
<sequence length="92" mass="10322">MTQSDSWRHCARASPAALDRNSASWAGMETRLWWLRIEVPKSGQLGMALTLFCGRRVIGGLSGPCISPDHSHTRRPHPTMPVDRVRPVRCMI</sequence>
<proteinExistence type="predicted"/>
<reference evidence="2 3" key="1">
    <citation type="submission" date="2017-08" db="EMBL/GenBank/DDBJ databases">
        <title>Harnessing the power of phylogenomics to disentangle the directionality and signatures of interkingdom host jumping in the parasitic fungal genus Tolypocladium.</title>
        <authorList>
            <person name="Quandt C.A."/>
            <person name="Patterson W."/>
            <person name="Spatafora J.W."/>
        </authorList>
    </citation>
    <scope>NUCLEOTIDE SEQUENCE [LARGE SCALE GENOMIC DNA]</scope>
    <source>
        <strain evidence="2 3">CBS 113982</strain>
    </source>
</reference>
<accession>A0A2K3QNH2</accession>
<name>A0A2K3QNH2_9HYPO</name>
<dbReference type="Proteomes" id="UP000236621">
    <property type="component" value="Unassembled WGS sequence"/>
</dbReference>
<dbReference type="AlphaFoldDB" id="A0A2K3QNH2"/>
<evidence type="ECO:0000313" key="2">
    <source>
        <dbReference type="EMBL" id="PNY29078.1"/>
    </source>
</evidence>
<dbReference type="EMBL" id="NRSZ01000157">
    <property type="protein sequence ID" value="PNY29078.1"/>
    <property type="molecule type" value="Genomic_DNA"/>
</dbReference>